<organism evidence="1 2">
    <name type="scientific">Kribbella caucasensis</name>
    <dbReference type="NCBI Taxonomy" id="2512215"/>
    <lineage>
        <taxon>Bacteria</taxon>
        <taxon>Bacillati</taxon>
        <taxon>Actinomycetota</taxon>
        <taxon>Actinomycetes</taxon>
        <taxon>Propionibacteriales</taxon>
        <taxon>Kribbellaceae</taxon>
        <taxon>Kribbella</taxon>
    </lineage>
</organism>
<accession>A0A4R6KKS9</accession>
<name>A0A4R6KKS9_9ACTN</name>
<evidence type="ECO:0000313" key="1">
    <source>
        <dbReference type="EMBL" id="TDO51783.1"/>
    </source>
</evidence>
<keyword evidence="2" id="KW-1185">Reference proteome</keyword>
<dbReference type="AlphaFoldDB" id="A0A4R6KKS9"/>
<sequence length="74" mass="7998">MLKRIQPKTAAAGIAAGIQKRRSSVTVPHRWRPVSTLRGVAALALDAKFAGDTAFHQALAQLEGRLPTTHEEVQ</sequence>
<protein>
    <submittedName>
        <fullName evidence="1">Uncharacterized protein</fullName>
    </submittedName>
</protein>
<gene>
    <name evidence="1" type="ORF">EV643_103522</name>
</gene>
<dbReference type="RefSeq" id="WP_202869494.1">
    <property type="nucleotide sequence ID" value="NZ_SNWQ01000003.1"/>
</dbReference>
<dbReference type="Proteomes" id="UP000295388">
    <property type="component" value="Unassembled WGS sequence"/>
</dbReference>
<comment type="caution">
    <text evidence="1">The sequence shown here is derived from an EMBL/GenBank/DDBJ whole genome shotgun (WGS) entry which is preliminary data.</text>
</comment>
<reference evidence="1 2" key="1">
    <citation type="submission" date="2019-03" db="EMBL/GenBank/DDBJ databases">
        <title>Genomic Encyclopedia of Type Strains, Phase III (KMG-III): the genomes of soil and plant-associated and newly described type strains.</title>
        <authorList>
            <person name="Whitman W."/>
        </authorList>
    </citation>
    <scope>NUCLEOTIDE SEQUENCE [LARGE SCALE GENOMIC DNA]</scope>
    <source>
        <strain evidence="1 2">VKM Ac-2527</strain>
    </source>
</reference>
<evidence type="ECO:0000313" key="2">
    <source>
        <dbReference type="Proteomes" id="UP000295388"/>
    </source>
</evidence>
<proteinExistence type="predicted"/>
<dbReference type="EMBL" id="SNWQ01000003">
    <property type="protein sequence ID" value="TDO51783.1"/>
    <property type="molecule type" value="Genomic_DNA"/>
</dbReference>